<organism evidence="4">
    <name type="scientific">hydrothermal vent metagenome</name>
    <dbReference type="NCBI Taxonomy" id="652676"/>
    <lineage>
        <taxon>unclassified sequences</taxon>
        <taxon>metagenomes</taxon>
        <taxon>ecological metagenomes</taxon>
    </lineage>
</organism>
<protein>
    <submittedName>
        <fullName evidence="4">3-hydroxyacyl-CoA dehydrogenase</fullName>
        <ecNumber evidence="4">1.1.1.35</ecNumber>
    </submittedName>
</protein>
<feature type="domain" description="3-hydroxyacyl-CoA dehydrogenase NAD binding" evidence="3">
    <location>
        <begin position="7"/>
        <end position="178"/>
    </location>
</feature>
<reference evidence="4" key="1">
    <citation type="submission" date="2015-10" db="EMBL/GenBank/DDBJ databases">
        <authorList>
            <person name="Gilbert D.G."/>
        </authorList>
    </citation>
    <scope>NUCLEOTIDE SEQUENCE</scope>
</reference>
<dbReference type="PANTHER" id="PTHR48075:SF5">
    <property type="entry name" value="3-HYDROXYBUTYRYL-COA DEHYDROGENASE"/>
    <property type="match status" value="1"/>
</dbReference>
<dbReference type="InterPro" id="IPR036291">
    <property type="entry name" value="NAD(P)-bd_dom_sf"/>
</dbReference>
<dbReference type="InterPro" id="IPR008927">
    <property type="entry name" value="6-PGluconate_DH-like_C_sf"/>
</dbReference>
<dbReference type="SUPFAM" id="SSF48179">
    <property type="entry name" value="6-phosphogluconate dehydrogenase C-terminal domain-like"/>
    <property type="match status" value="1"/>
</dbReference>
<evidence type="ECO:0000259" key="3">
    <source>
        <dbReference type="Pfam" id="PF02737"/>
    </source>
</evidence>
<dbReference type="EMBL" id="CZRL01000059">
    <property type="protein sequence ID" value="CUS51251.1"/>
    <property type="molecule type" value="Genomic_DNA"/>
</dbReference>
<dbReference type="GO" id="GO:0070403">
    <property type="term" value="F:NAD+ binding"/>
    <property type="evidence" value="ECO:0007669"/>
    <property type="project" value="InterPro"/>
</dbReference>
<dbReference type="InterPro" id="IPR006108">
    <property type="entry name" value="3HC_DH_C"/>
</dbReference>
<keyword evidence="1 4" id="KW-0560">Oxidoreductase</keyword>
<feature type="domain" description="3-hydroxyacyl-CoA dehydrogenase C-terminal" evidence="2">
    <location>
        <begin position="186"/>
        <end position="278"/>
    </location>
</feature>
<sequence>MRDPVNTVVLLGTGLIGSGWAARCLAHGLDVVAWDPDPSAEATLFANVDNAWPILEEVGLHSGADRSRLRFEPSLETALSVADYVQENAPDDEALKIKLIAQADQLLPPDVIIASSSSGIRPSLLQDGAQYPQRIMIGHPFNPVYLLPLVEIVGGQATTEDTLRAGGAFYRSLAMRPLLAPVEIDGYISDRLQQVLFHEALYLIEAGICTPAQIDAAITGGPGLRWAFLGPMLTFHLAGGDGGIRHSMAHWAPEVANRWTHLPAPDFTEKLVNATAAGCEEIQAGRSIKEFERRRDRCLVAIQGALDEFWFPPNEDGWPDMPE</sequence>
<dbReference type="Gene3D" id="3.40.50.720">
    <property type="entry name" value="NAD(P)-binding Rossmann-like Domain"/>
    <property type="match status" value="1"/>
</dbReference>
<name>A0A160TRP2_9ZZZZ</name>
<dbReference type="GO" id="GO:0003857">
    <property type="term" value="F:(3S)-3-hydroxyacyl-CoA dehydrogenase (NAD+) activity"/>
    <property type="evidence" value="ECO:0007669"/>
    <property type="project" value="UniProtKB-EC"/>
</dbReference>
<dbReference type="EC" id="1.1.1.35" evidence="4"/>
<dbReference type="PANTHER" id="PTHR48075">
    <property type="entry name" value="3-HYDROXYACYL-COA DEHYDROGENASE FAMILY PROTEIN"/>
    <property type="match status" value="1"/>
</dbReference>
<proteinExistence type="predicted"/>
<dbReference type="Gene3D" id="1.10.1040.10">
    <property type="entry name" value="N-(1-d-carboxylethyl)-l-norvaline Dehydrogenase, domain 2"/>
    <property type="match status" value="1"/>
</dbReference>
<gene>
    <name evidence="4" type="ORF">MGWOODY_XGa311</name>
</gene>
<evidence type="ECO:0000256" key="1">
    <source>
        <dbReference type="ARBA" id="ARBA00023002"/>
    </source>
</evidence>
<dbReference type="InterPro" id="IPR013328">
    <property type="entry name" value="6PGD_dom2"/>
</dbReference>
<dbReference type="AlphaFoldDB" id="A0A160TRP2"/>
<dbReference type="SUPFAM" id="SSF51735">
    <property type="entry name" value="NAD(P)-binding Rossmann-fold domains"/>
    <property type="match status" value="1"/>
</dbReference>
<evidence type="ECO:0000259" key="2">
    <source>
        <dbReference type="Pfam" id="PF00725"/>
    </source>
</evidence>
<dbReference type="Pfam" id="PF00725">
    <property type="entry name" value="3HCDH"/>
    <property type="match status" value="1"/>
</dbReference>
<accession>A0A160TRP2</accession>
<dbReference type="Pfam" id="PF02737">
    <property type="entry name" value="3HCDH_N"/>
    <property type="match status" value="1"/>
</dbReference>
<evidence type="ECO:0000313" key="4">
    <source>
        <dbReference type="EMBL" id="CUS51251.1"/>
    </source>
</evidence>
<dbReference type="InterPro" id="IPR006176">
    <property type="entry name" value="3-OHacyl-CoA_DH_NAD-bd"/>
</dbReference>
<dbReference type="GO" id="GO:0006631">
    <property type="term" value="P:fatty acid metabolic process"/>
    <property type="evidence" value="ECO:0007669"/>
    <property type="project" value="InterPro"/>
</dbReference>